<dbReference type="InterPro" id="IPR011701">
    <property type="entry name" value="MFS"/>
</dbReference>
<dbReference type="OMA" id="QPLFWTF"/>
<proteinExistence type="predicted"/>
<feature type="transmembrane region" description="Helical" evidence="7">
    <location>
        <begin position="95"/>
        <end position="113"/>
    </location>
</feature>
<feature type="transmembrane region" description="Helical" evidence="7">
    <location>
        <begin position="160"/>
        <end position="180"/>
    </location>
</feature>
<feature type="transmembrane region" description="Helical" evidence="7">
    <location>
        <begin position="458"/>
        <end position="478"/>
    </location>
</feature>
<feature type="transmembrane region" description="Helical" evidence="7">
    <location>
        <begin position="427"/>
        <end position="446"/>
    </location>
</feature>
<dbReference type="SUPFAM" id="SSF103473">
    <property type="entry name" value="MFS general substrate transporter"/>
    <property type="match status" value="1"/>
</dbReference>
<feature type="region of interest" description="Disordered" evidence="6">
    <location>
        <begin position="1"/>
        <end position="55"/>
    </location>
</feature>
<feature type="compositionally biased region" description="Low complexity" evidence="6">
    <location>
        <begin position="24"/>
        <end position="35"/>
    </location>
</feature>
<dbReference type="InterPro" id="IPR036259">
    <property type="entry name" value="MFS_trans_sf"/>
</dbReference>
<dbReference type="HOGENOM" id="CLU_001265_0_1_1"/>
<dbReference type="OrthoDB" id="2985014at2759"/>
<dbReference type="AlphaFoldDB" id="A0A066WE35"/>
<feature type="transmembrane region" description="Helical" evidence="7">
    <location>
        <begin position="220"/>
        <end position="241"/>
    </location>
</feature>
<dbReference type="GO" id="GO:0016020">
    <property type="term" value="C:membrane"/>
    <property type="evidence" value="ECO:0007669"/>
    <property type="project" value="UniProtKB-SubCell"/>
</dbReference>
<feature type="transmembrane region" description="Helical" evidence="7">
    <location>
        <begin position="398"/>
        <end position="415"/>
    </location>
</feature>
<accession>A0A066WE35</accession>
<comment type="caution">
    <text evidence="8">The sequence shown here is derived from an EMBL/GenBank/DDBJ whole genome shotgun (WGS) entry which is preliminary data.</text>
</comment>
<dbReference type="GeneID" id="25263855"/>
<dbReference type="Gene3D" id="1.20.1250.20">
    <property type="entry name" value="MFS general substrate transporter like domains"/>
    <property type="match status" value="2"/>
</dbReference>
<reference evidence="8 9" key="1">
    <citation type="submission" date="2014-05" db="EMBL/GenBank/DDBJ databases">
        <title>Draft genome sequence of a rare smut relative, Tilletiaria anomala UBC 951.</title>
        <authorList>
            <consortium name="DOE Joint Genome Institute"/>
            <person name="Toome M."/>
            <person name="Kuo A."/>
            <person name="Henrissat B."/>
            <person name="Lipzen A."/>
            <person name="Tritt A."/>
            <person name="Yoshinaga Y."/>
            <person name="Zane M."/>
            <person name="Barry K."/>
            <person name="Grigoriev I.V."/>
            <person name="Spatafora J.W."/>
            <person name="Aimea M.C."/>
        </authorList>
    </citation>
    <scope>NUCLEOTIDE SEQUENCE [LARGE SCALE GENOMIC DNA]</scope>
    <source>
        <strain evidence="8 9">UBC 951</strain>
    </source>
</reference>
<feature type="transmembrane region" description="Helical" evidence="7">
    <location>
        <begin position="490"/>
        <end position="513"/>
    </location>
</feature>
<dbReference type="PANTHER" id="PTHR43791">
    <property type="entry name" value="PERMEASE-RELATED"/>
    <property type="match status" value="1"/>
</dbReference>
<evidence type="ECO:0000313" key="8">
    <source>
        <dbReference type="EMBL" id="KDN52217.1"/>
    </source>
</evidence>
<evidence type="ECO:0000256" key="5">
    <source>
        <dbReference type="ARBA" id="ARBA00023136"/>
    </source>
</evidence>
<dbReference type="PANTHER" id="PTHR43791:SF36">
    <property type="entry name" value="TRANSPORTER, PUTATIVE (AFU_ORTHOLOGUE AFUA_6G08340)-RELATED"/>
    <property type="match status" value="1"/>
</dbReference>
<name>A0A066WE35_TILAU</name>
<feature type="transmembrane region" description="Helical" evidence="7">
    <location>
        <begin position="253"/>
        <end position="273"/>
    </location>
</feature>
<keyword evidence="5 7" id="KW-0472">Membrane</keyword>
<dbReference type="FunFam" id="1.20.1250.20:FF:000018">
    <property type="entry name" value="MFS transporter permease"/>
    <property type="match status" value="1"/>
</dbReference>
<keyword evidence="4 7" id="KW-1133">Transmembrane helix</keyword>
<dbReference type="EMBL" id="JMSN01000012">
    <property type="protein sequence ID" value="KDN52217.1"/>
    <property type="molecule type" value="Genomic_DNA"/>
</dbReference>
<evidence type="ECO:0000256" key="2">
    <source>
        <dbReference type="ARBA" id="ARBA00022448"/>
    </source>
</evidence>
<evidence type="ECO:0000256" key="3">
    <source>
        <dbReference type="ARBA" id="ARBA00022692"/>
    </source>
</evidence>
<sequence length="568" mass="63556">MAVDEEAVPGATLRQLSSKSEEVSAGARATAATGSDGNVHRAITHQGRAESTRDAVELKEDADRRQEMEVHEWASRKWWSDDQECRARRKLDIRIMPLIFVTYGLAFLDRSNIGNANTAGLSRDLGMSDSQYQWLLTIFYVAYLLFQFLLLGYKILPPHVHMSACVFVWGLASMLQAAAFNWSSMMAARFFMAAAEAGFGTGVALYLSFFYPRTEIGIRFAWYATAGAIASAFGGALAYGIVQTKSAVPPWRLLFIIEAAPTLLMSVFIFFLLPDSIEASRFLTQEERNILRARLFSIEKDLKVMTGDDEQKRERFLKSFDWDHSFKALKDPLCYMNSILFFIVNVGYGGIPVYLPTILSGAGFSSLRAQGLTAPLYLAAFLVAVCIVRISDRVQLRGPFVAILAALGAVGYFWLATLDGNWQRYGVLFLVTVSLFTYIPICYMWLLNNSNGESKKGFALTIFGTIGQCGPLLGTRLFPSHERPYYRKGMWISAGLLLFAVLLASSTSVYLAWVNKKRDRAQAAEERNSEHGAADENERGELAEQENERRIVDIAQKGEDSIYFRYTL</sequence>
<dbReference type="Proteomes" id="UP000027361">
    <property type="component" value="Unassembled WGS sequence"/>
</dbReference>
<dbReference type="FunFam" id="1.20.1250.20:FF:000013">
    <property type="entry name" value="MFS general substrate transporter"/>
    <property type="match status" value="1"/>
</dbReference>
<feature type="region of interest" description="Disordered" evidence="6">
    <location>
        <begin position="524"/>
        <end position="547"/>
    </location>
</feature>
<feature type="transmembrane region" description="Helical" evidence="7">
    <location>
        <begin position="374"/>
        <end position="391"/>
    </location>
</feature>
<keyword evidence="2" id="KW-0813">Transport</keyword>
<evidence type="ECO:0000256" key="6">
    <source>
        <dbReference type="SAM" id="MobiDB-lite"/>
    </source>
</evidence>
<keyword evidence="9" id="KW-1185">Reference proteome</keyword>
<evidence type="ECO:0000256" key="4">
    <source>
        <dbReference type="ARBA" id="ARBA00022989"/>
    </source>
</evidence>
<feature type="transmembrane region" description="Helical" evidence="7">
    <location>
        <begin position="186"/>
        <end position="208"/>
    </location>
</feature>
<comment type="subcellular location">
    <subcellularLocation>
        <location evidence="1">Membrane</location>
        <topology evidence="1">Multi-pass membrane protein</topology>
    </subcellularLocation>
</comment>
<feature type="transmembrane region" description="Helical" evidence="7">
    <location>
        <begin position="333"/>
        <end position="354"/>
    </location>
</feature>
<evidence type="ECO:0000313" key="9">
    <source>
        <dbReference type="Proteomes" id="UP000027361"/>
    </source>
</evidence>
<dbReference type="GO" id="GO:0022857">
    <property type="term" value="F:transmembrane transporter activity"/>
    <property type="evidence" value="ECO:0007669"/>
    <property type="project" value="InterPro"/>
</dbReference>
<organism evidence="8 9">
    <name type="scientific">Tilletiaria anomala (strain ATCC 24038 / CBS 436.72 / UBC 951)</name>
    <dbReference type="NCBI Taxonomy" id="1037660"/>
    <lineage>
        <taxon>Eukaryota</taxon>
        <taxon>Fungi</taxon>
        <taxon>Dikarya</taxon>
        <taxon>Basidiomycota</taxon>
        <taxon>Ustilaginomycotina</taxon>
        <taxon>Exobasidiomycetes</taxon>
        <taxon>Georgefischeriales</taxon>
        <taxon>Tilletiariaceae</taxon>
        <taxon>Tilletiaria</taxon>
    </lineage>
</organism>
<evidence type="ECO:0000256" key="1">
    <source>
        <dbReference type="ARBA" id="ARBA00004141"/>
    </source>
</evidence>
<protein>
    <submittedName>
        <fullName evidence="8">MFS general substrate transporter</fullName>
    </submittedName>
</protein>
<dbReference type="InParanoid" id="A0A066WE35"/>
<dbReference type="RefSeq" id="XP_013245072.1">
    <property type="nucleotide sequence ID" value="XM_013389618.1"/>
</dbReference>
<dbReference type="Pfam" id="PF07690">
    <property type="entry name" value="MFS_1"/>
    <property type="match status" value="1"/>
</dbReference>
<gene>
    <name evidence="8" type="ORF">K437DRAFT_254399</name>
</gene>
<dbReference type="STRING" id="1037660.A0A066WE35"/>
<evidence type="ECO:0000256" key="7">
    <source>
        <dbReference type="SAM" id="Phobius"/>
    </source>
</evidence>
<feature type="transmembrane region" description="Helical" evidence="7">
    <location>
        <begin position="133"/>
        <end position="153"/>
    </location>
</feature>
<keyword evidence="3 7" id="KW-0812">Transmembrane</keyword>